<dbReference type="SUPFAM" id="SSF103370">
    <property type="entry name" value="NinB"/>
    <property type="match status" value="1"/>
</dbReference>
<dbReference type="Gene3D" id="1.10.3790.10">
    <property type="entry name" value="NinB"/>
    <property type="match status" value="1"/>
</dbReference>
<comment type="caution">
    <text evidence="1">The sequence shown here is derived from an EMBL/GenBank/DDBJ whole genome shotgun (WGS) entry which is preliminary data.</text>
</comment>
<evidence type="ECO:0000313" key="2">
    <source>
        <dbReference type="Proteomes" id="UP000182661"/>
    </source>
</evidence>
<dbReference type="OrthoDB" id="7210800at2"/>
<dbReference type="Proteomes" id="UP000182661">
    <property type="component" value="Unassembled WGS sequence"/>
</dbReference>
<dbReference type="AlphaFoldDB" id="A0A657LUQ0"/>
<gene>
    <name evidence="1" type="ORF">AX760_16775</name>
</gene>
<name>A0A657LUQ0_9HYPH</name>
<proteinExistence type="predicted"/>
<sequence length="154" mass="17005">MAQEKKTFVLINEHVRGNAMAALMKALPDFTVTIAPKQRSNDQSAKLHAILGDLARSPLTWAGKRRTLEEWKMIVISGHAVATGHSGEVIPGLEGEFVAIRESSASMSVSRASSLIEYLLAFCGMNNVELTETCRRGFMDERFGSDRHTERRAS</sequence>
<dbReference type="RefSeq" id="WP_071832987.1">
    <property type="nucleotide sequence ID" value="NZ_LSRP01000082.1"/>
</dbReference>
<dbReference type="Pfam" id="PF05772">
    <property type="entry name" value="NinB"/>
    <property type="match status" value="1"/>
</dbReference>
<accession>A0A657LUQ0</accession>
<reference evidence="1 2" key="1">
    <citation type="submission" date="2016-02" db="EMBL/GenBank/DDBJ databases">
        <title>Genome sequencing of a beta-galactosidase producing bacteria Rhizobium sp. 59.</title>
        <authorList>
            <person name="Wang D."/>
            <person name="Kot W."/>
            <person name="Qin Y."/>
            <person name="Hansen L."/>
            <person name="Naqvi K."/>
            <person name="Rensing C."/>
        </authorList>
    </citation>
    <scope>NUCLEOTIDE SEQUENCE [LARGE SCALE GENOMIC DNA]</scope>
    <source>
        <strain evidence="1 2">59</strain>
    </source>
</reference>
<dbReference type="InterPro" id="IPR036619">
    <property type="entry name" value="NinB_sf"/>
</dbReference>
<evidence type="ECO:0000313" key="1">
    <source>
        <dbReference type="EMBL" id="OJF97614.1"/>
    </source>
</evidence>
<dbReference type="InterPro" id="IPR008711">
    <property type="entry name" value="Recombinase_NinB"/>
</dbReference>
<organism evidence="1 2">
    <name type="scientific">Pararhizobium antarcticum</name>
    <dbReference type="NCBI Taxonomy" id="1798805"/>
    <lineage>
        <taxon>Bacteria</taxon>
        <taxon>Pseudomonadati</taxon>
        <taxon>Pseudomonadota</taxon>
        <taxon>Alphaproteobacteria</taxon>
        <taxon>Hyphomicrobiales</taxon>
        <taxon>Rhizobiaceae</taxon>
        <taxon>Rhizobium/Agrobacterium group</taxon>
        <taxon>Pararhizobium</taxon>
    </lineage>
</organism>
<dbReference type="EMBL" id="LSRP01000082">
    <property type="protein sequence ID" value="OJF97614.1"/>
    <property type="molecule type" value="Genomic_DNA"/>
</dbReference>
<protein>
    <submittedName>
        <fullName evidence="1">Recombinase</fullName>
    </submittedName>
</protein>
<keyword evidence="2" id="KW-1185">Reference proteome</keyword>